<comment type="caution">
    <text evidence="2">The sequence shown here is derived from an EMBL/GenBank/DDBJ whole genome shotgun (WGS) entry which is preliminary data.</text>
</comment>
<feature type="region of interest" description="Disordered" evidence="1">
    <location>
        <begin position="93"/>
        <end position="138"/>
    </location>
</feature>
<dbReference type="eggNOG" id="ENOG5032S3Y">
    <property type="taxonomic scope" value="Bacteria"/>
</dbReference>
<dbReference type="RefSeq" id="WP_038079445.1">
    <property type="nucleotide sequence ID" value="NZ_AUND01000039.1"/>
</dbReference>
<dbReference type="OrthoDB" id="7658888at2"/>
<keyword evidence="3" id="KW-1185">Reference proteome</keyword>
<feature type="compositionally biased region" description="Low complexity" evidence="1">
    <location>
        <begin position="93"/>
        <end position="109"/>
    </location>
</feature>
<name>A0A074J6R7_9RHOB</name>
<evidence type="ECO:0000256" key="1">
    <source>
        <dbReference type="SAM" id="MobiDB-lite"/>
    </source>
</evidence>
<gene>
    <name evidence="2" type="ORF">TP2_12980</name>
</gene>
<protein>
    <recommendedName>
        <fullName evidence="4">DUF4177 domain-containing protein</fullName>
    </recommendedName>
</protein>
<proteinExistence type="predicted"/>
<dbReference type="STRING" id="1353537.TP2_12980"/>
<dbReference type="AlphaFoldDB" id="A0A074J6R7"/>
<accession>A0A074J6R7</accession>
<dbReference type="EMBL" id="AUND01000039">
    <property type="protein sequence ID" value="KEO51303.1"/>
    <property type="molecule type" value="Genomic_DNA"/>
</dbReference>
<organism evidence="2 3">
    <name type="scientific">Thioclava pacifica DSM 10166</name>
    <dbReference type="NCBI Taxonomy" id="1353537"/>
    <lineage>
        <taxon>Bacteria</taxon>
        <taxon>Pseudomonadati</taxon>
        <taxon>Pseudomonadota</taxon>
        <taxon>Alphaproteobacteria</taxon>
        <taxon>Rhodobacterales</taxon>
        <taxon>Paracoccaceae</taxon>
        <taxon>Thioclava</taxon>
    </lineage>
</organism>
<dbReference type="Proteomes" id="UP000027432">
    <property type="component" value="Unassembled WGS sequence"/>
</dbReference>
<evidence type="ECO:0000313" key="3">
    <source>
        <dbReference type="Proteomes" id="UP000027432"/>
    </source>
</evidence>
<evidence type="ECO:0000313" key="2">
    <source>
        <dbReference type="EMBL" id="KEO51303.1"/>
    </source>
</evidence>
<reference evidence="2 3" key="1">
    <citation type="submission" date="2013-07" db="EMBL/GenBank/DDBJ databases">
        <title>Thioclava pacifica DSM 10166 Genome Sequencing.</title>
        <authorList>
            <person name="Lai Q."/>
            <person name="Shao Z."/>
        </authorList>
    </citation>
    <scope>NUCLEOTIDE SEQUENCE [LARGE SCALE GENOMIC DNA]</scope>
    <source>
        <strain evidence="2 3">DSM 10166</strain>
    </source>
</reference>
<evidence type="ECO:0008006" key="4">
    <source>
        <dbReference type="Google" id="ProtNLM"/>
    </source>
</evidence>
<sequence>MQQYEYKVVPAPARGEKERGLKTGADRFAHTLSAVMNEMAAKGWDYLRAETLPAEERAGLTGKTTVYHNLLVFRRAVSLDPAQGLGAHAVHEPAANAEAAPASAAAPNEPARRALSAEAPEGRTPSLRASRSDEDEDA</sequence>